<dbReference type="RefSeq" id="WP_246427219.1">
    <property type="nucleotide sequence ID" value="NZ_JACIJH010000009.1"/>
</dbReference>
<proteinExistence type="predicted"/>
<protein>
    <recommendedName>
        <fullName evidence="4">PRTRC system protein F</fullName>
    </recommendedName>
</protein>
<dbReference type="Proteomes" id="UP000537161">
    <property type="component" value="Unassembled WGS sequence"/>
</dbReference>
<keyword evidence="3" id="KW-1185">Reference proteome</keyword>
<reference evidence="2 3" key="1">
    <citation type="submission" date="2020-08" db="EMBL/GenBank/DDBJ databases">
        <title>Genomic Encyclopedia of Type Strains, Phase IV (KMG-IV): sequencing the most valuable type-strain genomes for metagenomic binning, comparative biology and taxonomic classification.</title>
        <authorList>
            <person name="Goeker M."/>
        </authorList>
    </citation>
    <scope>NUCLEOTIDE SEQUENCE [LARGE SCALE GENOMIC DNA]</scope>
    <source>
        <strain evidence="2 3">DSM 27163</strain>
    </source>
</reference>
<accession>A0A7W9B6Y5</accession>
<feature type="region of interest" description="Disordered" evidence="1">
    <location>
        <begin position="1"/>
        <end position="53"/>
    </location>
</feature>
<evidence type="ECO:0000313" key="2">
    <source>
        <dbReference type="EMBL" id="MBB5707328.1"/>
    </source>
</evidence>
<gene>
    <name evidence="2" type="ORF">FHR21_002694</name>
</gene>
<feature type="compositionally biased region" description="Low complexity" evidence="1">
    <location>
        <begin position="29"/>
        <end position="38"/>
    </location>
</feature>
<sequence>MMMATHPASPGLPATNRPRRSTRKSPASRVTPETVPPTRYRRRPVSGSRPSADLAGRTVALSSDIPATFDQPLAAHHKLIGGWAISRDTVAGKCTRPEARRRIEGIFEAAIIEILRSIELVDFRLAVLHGEGVGPPAIAVICDSMGQLDLGWIETSDAPIPWRAAAYHALEQALAIALPVFGYDDLFEDISMYYWEGETDDEAARECLISHHGVDPDELDEMSLPSTMNARRPEWMIGANAAPTARLPKRLREKLVRLAKAHRALRELGCEGNAWHFDRDMISDYLPGTDECATLPPLTLVPFEQFARELDDVGRHGMEMGFMDVAGICPLPDASRIDDWLASLRLGAELLIAAQELIRLDPTRL</sequence>
<evidence type="ECO:0000313" key="3">
    <source>
        <dbReference type="Proteomes" id="UP000537161"/>
    </source>
</evidence>
<comment type="caution">
    <text evidence="2">The sequence shown here is derived from an EMBL/GenBank/DDBJ whole genome shotgun (WGS) entry which is preliminary data.</text>
</comment>
<dbReference type="EMBL" id="JACIJH010000009">
    <property type="protein sequence ID" value="MBB5707328.1"/>
    <property type="molecule type" value="Genomic_DNA"/>
</dbReference>
<name>A0A7W9B6Y5_9SPHN</name>
<organism evidence="2 3">
    <name type="scientific">Sphingopyxis panaciterrulae</name>
    <dbReference type="NCBI Taxonomy" id="462372"/>
    <lineage>
        <taxon>Bacteria</taxon>
        <taxon>Pseudomonadati</taxon>
        <taxon>Pseudomonadota</taxon>
        <taxon>Alphaproteobacteria</taxon>
        <taxon>Sphingomonadales</taxon>
        <taxon>Sphingomonadaceae</taxon>
        <taxon>Sphingopyxis</taxon>
    </lineage>
</organism>
<evidence type="ECO:0000256" key="1">
    <source>
        <dbReference type="SAM" id="MobiDB-lite"/>
    </source>
</evidence>
<dbReference type="AlphaFoldDB" id="A0A7W9B6Y5"/>
<evidence type="ECO:0008006" key="4">
    <source>
        <dbReference type="Google" id="ProtNLM"/>
    </source>
</evidence>